<feature type="domain" description="Citrate transporter-like" evidence="12">
    <location>
        <begin position="33"/>
        <end position="360"/>
    </location>
</feature>
<keyword evidence="5" id="KW-1003">Cell membrane</keyword>
<organism evidence="13 14">
    <name type="scientific">Antricoccus suffuscus</name>
    <dbReference type="NCBI Taxonomy" id="1629062"/>
    <lineage>
        <taxon>Bacteria</taxon>
        <taxon>Bacillati</taxon>
        <taxon>Actinomycetota</taxon>
        <taxon>Actinomycetes</taxon>
        <taxon>Geodermatophilales</taxon>
        <taxon>Antricoccaceae</taxon>
        <taxon>Antricoccus</taxon>
    </lineage>
</organism>
<keyword evidence="7" id="KW-0059">Arsenical resistance</keyword>
<dbReference type="InterPro" id="IPR000802">
    <property type="entry name" value="Arsenical_pump_ArsB"/>
</dbReference>
<keyword evidence="4" id="KW-0813">Transport</keyword>
<evidence type="ECO:0000256" key="9">
    <source>
        <dbReference type="ARBA" id="ARBA00023136"/>
    </source>
</evidence>
<evidence type="ECO:0000256" key="3">
    <source>
        <dbReference type="ARBA" id="ARBA00009843"/>
    </source>
</evidence>
<dbReference type="OrthoDB" id="3284414at2"/>
<reference evidence="13 14" key="1">
    <citation type="submission" date="2018-03" db="EMBL/GenBank/DDBJ databases">
        <title>Genomic Encyclopedia of Archaeal and Bacterial Type Strains, Phase II (KMG-II): from individual species to whole genera.</title>
        <authorList>
            <person name="Goeker M."/>
        </authorList>
    </citation>
    <scope>NUCLEOTIDE SEQUENCE [LARGE SCALE GENOMIC DNA]</scope>
    <source>
        <strain evidence="13 14">DSM 100065</strain>
    </source>
</reference>
<feature type="transmembrane region" description="Helical" evidence="11">
    <location>
        <begin position="404"/>
        <end position="425"/>
    </location>
</feature>
<dbReference type="Proteomes" id="UP000237752">
    <property type="component" value="Unassembled WGS sequence"/>
</dbReference>
<dbReference type="RefSeq" id="WP_106349887.1">
    <property type="nucleotide sequence ID" value="NZ_PVUE01000013.1"/>
</dbReference>
<dbReference type="InterPro" id="IPR004680">
    <property type="entry name" value="Cit_transptr-like_dom"/>
</dbReference>
<evidence type="ECO:0000256" key="2">
    <source>
        <dbReference type="ARBA" id="ARBA00006433"/>
    </source>
</evidence>
<sequence>MTGPVALVIAVGVLAGALAIAIRGNSRLLEGPIAAAGAFALVLLGVVPAAAAGTTVRDLAGTVAFLGAILILGHLLAEEGVFTYFGRLAATRSRGTPRRLLGYVVVMAGAVTAVLTLDTTVVLLTPVVVAATLRMRTPSAPHTFALVRIANSGSLLLPVSNLTNLLAFGAAGLTFGRFAALLAVPWVAILITEWAVARIAFREQLAPASSDGSRDIRDGSSDFRDGSRDFRDGSPRVALGVLVVTVCGFVVLSAFGLSPAWMAAASALVLGVRRLVRKQTDVRRIIGEANPSFLLFVLALGVIVDGVSRHGGAALLGRLLPAGHSLPALLVIALLAALVANLVNNIPATLVLLPLVAGAPLAVLAVLIGVNLGPNLTYGGSLATLLWRRVVAADLRPSAKQFHVLGLMSVVPIILMATCLLWLSAKLIGV</sequence>
<evidence type="ECO:0000256" key="11">
    <source>
        <dbReference type="SAM" id="Phobius"/>
    </source>
</evidence>
<keyword evidence="9 11" id="KW-0472">Membrane</keyword>
<dbReference type="AlphaFoldDB" id="A0A2T0ZX57"/>
<evidence type="ECO:0000256" key="7">
    <source>
        <dbReference type="ARBA" id="ARBA00022849"/>
    </source>
</evidence>
<evidence type="ECO:0000256" key="5">
    <source>
        <dbReference type="ARBA" id="ARBA00022475"/>
    </source>
</evidence>
<dbReference type="GO" id="GO:0015105">
    <property type="term" value="F:arsenite transmembrane transporter activity"/>
    <property type="evidence" value="ECO:0007669"/>
    <property type="project" value="InterPro"/>
</dbReference>
<name>A0A2T0ZX57_9ACTN</name>
<comment type="similarity">
    <text evidence="2">Belongs to the ArsB family.</text>
</comment>
<dbReference type="GO" id="GO:0046685">
    <property type="term" value="P:response to arsenic-containing substance"/>
    <property type="evidence" value="ECO:0007669"/>
    <property type="project" value="UniProtKB-KW"/>
</dbReference>
<feature type="transmembrane region" description="Helical" evidence="11">
    <location>
        <begin position="285"/>
        <end position="304"/>
    </location>
</feature>
<protein>
    <submittedName>
        <fullName evidence="13">Arsenite efflux membrane protein ArsB</fullName>
    </submittedName>
</protein>
<evidence type="ECO:0000256" key="6">
    <source>
        <dbReference type="ARBA" id="ARBA00022692"/>
    </source>
</evidence>
<feature type="transmembrane region" description="Helical" evidence="11">
    <location>
        <begin position="260"/>
        <end position="276"/>
    </location>
</feature>
<evidence type="ECO:0000313" key="13">
    <source>
        <dbReference type="EMBL" id="PRZ40945.1"/>
    </source>
</evidence>
<proteinExistence type="inferred from homology"/>
<dbReference type="PRINTS" id="PR00758">
    <property type="entry name" value="ARSENICPUMP"/>
</dbReference>
<feature type="transmembrane region" description="Helical" evidence="11">
    <location>
        <begin position="100"/>
        <end position="133"/>
    </location>
</feature>
<dbReference type="PANTHER" id="PTHR43302:SF5">
    <property type="entry name" value="TRANSPORTER ARSB-RELATED"/>
    <property type="match status" value="1"/>
</dbReference>
<keyword evidence="8 11" id="KW-1133">Transmembrane helix</keyword>
<feature type="transmembrane region" description="Helical" evidence="11">
    <location>
        <begin position="324"/>
        <end position="343"/>
    </location>
</feature>
<dbReference type="EMBL" id="PVUE01000013">
    <property type="protein sequence ID" value="PRZ40945.1"/>
    <property type="molecule type" value="Genomic_DNA"/>
</dbReference>
<evidence type="ECO:0000256" key="8">
    <source>
        <dbReference type="ARBA" id="ARBA00022989"/>
    </source>
</evidence>
<keyword evidence="14" id="KW-1185">Reference proteome</keyword>
<keyword evidence="6 11" id="KW-0812">Transmembrane</keyword>
<feature type="transmembrane region" description="Helical" evidence="11">
    <location>
        <begin position="31"/>
        <end position="52"/>
    </location>
</feature>
<dbReference type="PANTHER" id="PTHR43302">
    <property type="entry name" value="TRANSPORTER ARSB-RELATED"/>
    <property type="match status" value="1"/>
</dbReference>
<feature type="transmembrane region" description="Helical" evidence="11">
    <location>
        <begin position="175"/>
        <end position="196"/>
    </location>
</feature>
<feature type="transmembrane region" description="Helical" evidence="11">
    <location>
        <begin position="350"/>
        <end position="370"/>
    </location>
</feature>
<feature type="region of interest" description="Disordered" evidence="10">
    <location>
        <begin position="209"/>
        <end position="228"/>
    </location>
</feature>
<comment type="similarity">
    <text evidence="3">Belongs to the CitM (TC 2.A.11) transporter family.</text>
</comment>
<comment type="subcellular location">
    <subcellularLocation>
        <location evidence="1">Cell membrane</location>
        <topology evidence="1">Multi-pass membrane protein</topology>
    </subcellularLocation>
</comment>
<accession>A0A2T0ZX57</accession>
<feature type="compositionally biased region" description="Basic and acidic residues" evidence="10">
    <location>
        <begin position="212"/>
        <end position="228"/>
    </location>
</feature>
<feature type="transmembrane region" description="Helical" evidence="11">
    <location>
        <begin position="145"/>
        <end position="169"/>
    </location>
</feature>
<feature type="transmembrane region" description="Helical" evidence="11">
    <location>
        <begin position="59"/>
        <end position="77"/>
    </location>
</feature>
<dbReference type="Pfam" id="PF03600">
    <property type="entry name" value="CitMHS"/>
    <property type="match status" value="1"/>
</dbReference>
<evidence type="ECO:0000256" key="10">
    <source>
        <dbReference type="SAM" id="MobiDB-lite"/>
    </source>
</evidence>
<dbReference type="GO" id="GO:0005886">
    <property type="term" value="C:plasma membrane"/>
    <property type="evidence" value="ECO:0007669"/>
    <property type="project" value="UniProtKB-SubCell"/>
</dbReference>
<evidence type="ECO:0000313" key="14">
    <source>
        <dbReference type="Proteomes" id="UP000237752"/>
    </source>
</evidence>
<evidence type="ECO:0000256" key="1">
    <source>
        <dbReference type="ARBA" id="ARBA00004651"/>
    </source>
</evidence>
<comment type="caution">
    <text evidence="13">The sequence shown here is derived from an EMBL/GenBank/DDBJ whole genome shotgun (WGS) entry which is preliminary data.</text>
</comment>
<evidence type="ECO:0000259" key="12">
    <source>
        <dbReference type="Pfam" id="PF03600"/>
    </source>
</evidence>
<evidence type="ECO:0000256" key="4">
    <source>
        <dbReference type="ARBA" id="ARBA00022448"/>
    </source>
</evidence>
<gene>
    <name evidence="13" type="ORF">CLV47_113111</name>
</gene>